<evidence type="ECO:0000259" key="1">
    <source>
        <dbReference type="Pfam" id="PF00535"/>
    </source>
</evidence>
<keyword evidence="2" id="KW-0808">Transferase</keyword>
<dbReference type="GO" id="GO:0016740">
    <property type="term" value="F:transferase activity"/>
    <property type="evidence" value="ECO:0007669"/>
    <property type="project" value="UniProtKB-KW"/>
</dbReference>
<proteinExistence type="predicted"/>
<reference evidence="2 3" key="1">
    <citation type="submission" date="2020-08" db="EMBL/GenBank/DDBJ databases">
        <title>Clostridia isolated from Swiss meat.</title>
        <authorList>
            <person name="Wambui J."/>
            <person name="Stevens M.J.A."/>
            <person name="Stephan R."/>
        </authorList>
    </citation>
    <scope>NUCLEOTIDE SEQUENCE [LARGE SCALE GENOMIC DNA]</scope>
    <source>
        <strain evidence="2 3">CM001</strain>
    </source>
</reference>
<dbReference type="PANTHER" id="PTHR43685">
    <property type="entry name" value="GLYCOSYLTRANSFERASE"/>
    <property type="match status" value="1"/>
</dbReference>
<dbReference type="InterPro" id="IPR050834">
    <property type="entry name" value="Glycosyltransf_2"/>
</dbReference>
<dbReference type="Proteomes" id="UP000585258">
    <property type="component" value="Unassembled WGS sequence"/>
</dbReference>
<sequence length="288" mass="33300">MKVSIICPLYNAEKYIKELYNNIYRQENIEIESLEFILTESSDLTENMLQEIGANYNKISKAEFSHSLIREKAAFLANGEIIVFITQDIKIIGKDWLANLISGIVSGECEASFSRQIGYENHGLERYIREVNYPKESRVVTKDDVEELGIMSFFFSDTSSAIKKSIFESLNGYDGKKLPTNEDMYFAYKLIMNGYRIKYEAESKVIHSHEFSLKQVYSRYKDIGKFFAQNSYLDKYKATKKGKGVLKYVIKRAIEDKNYTIIFDLVTNFATRLVGVQVGKRKKVLKMP</sequence>
<dbReference type="PANTHER" id="PTHR43685:SF13">
    <property type="entry name" value="O ANTIGEN BIOSYNTHESIS RHAMNOSYLTRANSFERASE RFBN"/>
    <property type="match status" value="1"/>
</dbReference>
<comment type="caution">
    <text evidence="2">The sequence shown here is derived from an EMBL/GenBank/DDBJ whole genome shotgun (WGS) entry which is preliminary data.</text>
</comment>
<protein>
    <submittedName>
        <fullName evidence="2">Glycosyltransferase</fullName>
    </submittedName>
</protein>
<dbReference type="AlphaFoldDB" id="A0A7X0SDD2"/>
<feature type="domain" description="Glycosyltransferase 2-like" evidence="1">
    <location>
        <begin position="4"/>
        <end position="169"/>
    </location>
</feature>
<evidence type="ECO:0000313" key="3">
    <source>
        <dbReference type="Proteomes" id="UP000585258"/>
    </source>
</evidence>
<dbReference type="SUPFAM" id="SSF53448">
    <property type="entry name" value="Nucleotide-diphospho-sugar transferases"/>
    <property type="match status" value="1"/>
</dbReference>
<gene>
    <name evidence="2" type="ORF">H7E68_02050</name>
</gene>
<dbReference type="GO" id="GO:0044010">
    <property type="term" value="P:single-species biofilm formation"/>
    <property type="evidence" value="ECO:0007669"/>
    <property type="project" value="TreeGrafter"/>
</dbReference>
<accession>A0A7X0SDD2</accession>
<dbReference type="EMBL" id="JACKWY010000001">
    <property type="protein sequence ID" value="MBB6713516.1"/>
    <property type="molecule type" value="Genomic_DNA"/>
</dbReference>
<dbReference type="Gene3D" id="3.90.550.10">
    <property type="entry name" value="Spore Coat Polysaccharide Biosynthesis Protein SpsA, Chain A"/>
    <property type="match status" value="1"/>
</dbReference>
<dbReference type="RefSeq" id="WP_185163322.1">
    <property type="nucleotide sequence ID" value="NZ_JACKWY010000001.1"/>
</dbReference>
<evidence type="ECO:0000313" key="2">
    <source>
        <dbReference type="EMBL" id="MBB6713516.1"/>
    </source>
</evidence>
<name>A0A7X0SDD2_9CLOT</name>
<organism evidence="2 3">
    <name type="scientific">Clostridium gasigenes</name>
    <dbReference type="NCBI Taxonomy" id="94869"/>
    <lineage>
        <taxon>Bacteria</taxon>
        <taxon>Bacillati</taxon>
        <taxon>Bacillota</taxon>
        <taxon>Clostridia</taxon>
        <taxon>Eubacteriales</taxon>
        <taxon>Clostridiaceae</taxon>
        <taxon>Clostridium</taxon>
    </lineage>
</organism>
<dbReference type="InterPro" id="IPR029044">
    <property type="entry name" value="Nucleotide-diphossugar_trans"/>
</dbReference>
<dbReference type="InterPro" id="IPR001173">
    <property type="entry name" value="Glyco_trans_2-like"/>
</dbReference>
<dbReference type="Pfam" id="PF00535">
    <property type="entry name" value="Glycos_transf_2"/>
    <property type="match status" value="1"/>
</dbReference>